<accession>A0A940P7L8</accession>
<evidence type="ECO:0000256" key="1">
    <source>
        <dbReference type="ARBA" id="ARBA00001946"/>
    </source>
</evidence>
<keyword evidence="7" id="KW-1185">Reference proteome</keyword>
<dbReference type="PANTHER" id="PTHR31609">
    <property type="entry name" value="YDJC DEACETYLASE FAMILY MEMBER"/>
    <property type="match status" value="1"/>
</dbReference>
<sequence>MTKLVINADDFGYSPGVNYGIIDSHQQGVLTSTTLMANMPGFEHAVALSHATPTLGIGVHLSMTCGSPVLGNVEDLLQKNGQFKSLAELKAAPDDVNLDQLYAEWDGQINKVKEAGIRPTHLDSHHYTHSYGNNSQVMETLATRHGLPLRNCFEVREKLKDPSLAPALAFWNLFNYPSMKDVSLPYERVKDQLFEIIQKDGVSFGHPGYVDARLWLGSSFHIARTREIELLCDPALKELLKVLNYQLCCYNEL</sequence>
<dbReference type="GO" id="GO:0000272">
    <property type="term" value="P:polysaccharide catabolic process"/>
    <property type="evidence" value="ECO:0007669"/>
    <property type="project" value="InterPro"/>
</dbReference>
<dbReference type="GO" id="GO:0016811">
    <property type="term" value="F:hydrolase activity, acting on carbon-nitrogen (but not peptide) bonds, in linear amides"/>
    <property type="evidence" value="ECO:0007669"/>
    <property type="project" value="InterPro"/>
</dbReference>
<dbReference type="GO" id="GO:0019213">
    <property type="term" value="F:deacetylase activity"/>
    <property type="evidence" value="ECO:0007669"/>
    <property type="project" value="TreeGrafter"/>
</dbReference>
<proteinExistence type="predicted"/>
<dbReference type="GO" id="GO:0046872">
    <property type="term" value="F:metal ion binding"/>
    <property type="evidence" value="ECO:0007669"/>
    <property type="project" value="UniProtKB-KW"/>
</dbReference>
<evidence type="ECO:0000256" key="5">
    <source>
        <dbReference type="ARBA" id="ARBA00023277"/>
    </source>
</evidence>
<dbReference type="Proteomes" id="UP000674938">
    <property type="component" value="Unassembled WGS sequence"/>
</dbReference>
<organism evidence="6 7">
    <name type="scientific">Vagococcus allomyrinae</name>
    <dbReference type="NCBI Taxonomy" id="2794353"/>
    <lineage>
        <taxon>Bacteria</taxon>
        <taxon>Bacillati</taxon>
        <taxon>Bacillota</taxon>
        <taxon>Bacilli</taxon>
        <taxon>Lactobacillales</taxon>
        <taxon>Enterococcaceae</taxon>
        <taxon>Vagococcus</taxon>
    </lineage>
</organism>
<protein>
    <submittedName>
        <fullName evidence="6">Carbohydrate deacetylase</fullName>
    </submittedName>
</protein>
<keyword evidence="4" id="KW-0460">Magnesium</keyword>
<evidence type="ECO:0000256" key="2">
    <source>
        <dbReference type="ARBA" id="ARBA00022723"/>
    </source>
</evidence>
<evidence type="ECO:0000256" key="4">
    <source>
        <dbReference type="ARBA" id="ARBA00022842"/>
    </source>
</evidence>
<comment type="cofactor">
    <cofactor evidence="1">
        <name>Mg(2+)</name>
        <dbReference type="ChEBI" id="CHEBI:18420"/>
    </cofactor>
</comment>
<dbReference type="AlphaFoldDB" id="A0A940P7L8"/>
<dbReference type="PANTHER" id="PTHR31609:SF1">
    <property type="entry name" value="CARBOHYDRATE DEACETYLASE"/>
    <property type="match status" value="1"/>
</dbReference>
<dbReference type="RefSeq" id="WP_209526899.1">
    <property type="nucleotide sequence ID" value="NZ_JAEEGA010000005.1"/>
</dbReference>
<reference evidence="6" key="1">
    <citation type="submission" date="2020-12" db="EMBL/GenBank/DDBJ databases">
        <title>Vagococcus allomyrinae sp. nov. and Enterococcus lavae sp. nov., isolated from the larvae of Allomyrina dichotoma.</title>
        <authorList>
            <person name="Lee S.D."/>
        </authorList>
    </citation>
    <scope>NUCLEOTIDE SEQUENCE</scope>
    <source>
        <strain evidence="6">BWB3-3</strain>
    </source>
</reference>
<dbReference type="EMBL" id="JAEEGA010000005">
    <property type="protein sequence ID" value="MBP1041191.1"/>
    <property type="molecule type" value="Genomic_DNA"/>
</dbReference>
<comment type="caution">
    <text evidence="6">The sequence shown here is derived from an EMBL/GenBank/DDBJ whole genome shotgun (WGS) entry which is preliminary data.</text>
</comment>
<evidence type="ECO:0000256" key="3">
    <source>
        <dbReference type="ARBA" id="ARBA00022801"/>
    </source>
</evidence>
<dbReference type="InterPro" id="IPR006879">
    <property type="entry name" value="YdjC-like"/>
</dbReference>
<keyword evidence="2" id="KW-0479">Metal-binding</keyword>
<dbReference type="Gene3D" id="3.20.20.370">
    <property type="entry name" value="Glycoside hydrolase/deacetylase"/>
    <property type="match status" value="1"/>
</dbReference>
<dbReference type="SUPFAM" id="SSF88713">
    <property type="entry name" value="Glycoside hydrolase/deacetylase"/>
    <property type="match status" value="1"/>
</dbReference>
<name>A0A940P7L8_9ENTE</name>
<dbReference type="InterPro" id="IPR011330">
    <property type="entry name" value="Glyco_hydro/deAcase_b/a-brl"/>
</dbReference>
<evidence type="ECO:0000313" key="6">
    <source>
        <dbReference type="EMBL" id="MBP1041191.1"/>
    </source>
</evidence>
<keyword evidence="5" id="KW-0119">Carbohydrate metabolism</keyword>
<dbReference type="InterPro" id="IPR022948">
    <property type="entry name" value="COD_ChbG_bac"/>
</dbReference>
<dbReference type="Pfam" id="PF04794">
    <property type="entry name" value="YdjC"/>
    <property type="match status" value="1"/>
</dbReference>
<keyword evidence="3" id="KW-0378">Hydrolase</keyword>
<dbReference type="CDD" id="cd10803">
    <property type="entry name" value="YdjC_EF3048_like"/>
    <property type="match status" value="1"/>
</dbReference>
<gene>
    <name evidence="6" type="ORF">I6N95_09255</name>
</gene>
<evidence type="ECO:0000313" key="7">
    <source>
        <dbReference type="Proteomes" id="UP000674938"/>
    </source>
</evidence>